<sequence>MQEFDVNVHHTKMRALLLLKQTRSVAEYKREFTQLVYQLLLYEPTVSDTFLVMRFTLGLKEELRAAVDMQLPITVSEATPYALIQEEIVQRARSNRSFTTRTAFFKTDTRPSTPPAAELWKARKLKEYRRTNGLCFSCGDKYTPGHTCVKPPTPTAVMAMTSAAEAILSDYILDAVEEQETSLQEMHLSVNALSGADHPRTIRLRALIGNQVVLILLDSGSTHSFMDSALLPRIQVTPQQLSKEISVTVANGEKLLCNSEVPQLNWWIQGHTFEYDFKVLDLGGYDLILGMDWLEAQGEMTCH</sequence>
<dbReference type="PANTHER" id="PTHR15503">
    <property type="entry name" value="LDOC1 RELATED"/>
    <property type="match status" value="1"/>
</dbReference>
<reference evidence="1" key="3">
    <citation type="submission" date="2022-06" db="UniProtKB">
        <authorList>
            <consortium name="EnsemblPlants"/>
        </authorList>
    </citation>
    <scope>IDENTIFICATION</scope>
</reference>
<reference evidence="1" key="2">
    <citation type="submission" date="2018-03" db="EMBL/GenBank/DDBJ databases">
        <title>The Triticum urartu genome reveals the dynamic nature of wheat genome evolution.</title>
        <authorList>
            <person name="Ling H."/>
            <person name="Ma B."/>
            <person name="Shi X."/>
            <person name="Liu H."/>
            <person name="Dong L."/>
            <person name="Sun H."/>
            <person name="Cao Y."/>
            <person name="Gao Q."/>
            <person name="Zheng S."/>
            <person name="Li Y."/>
            <person name="Yu Y."/>
            <person name="Du H."/>
            <person name="Qi M."/>
            <person name="Li Y."/>
            <person name="Yu H."/>
            <person name="Cui Y."/>
            <person name="Wang N."/>
            <person name="Chen C."/>
            <person name="Wu H."/>
            <person name="Zhao Y."/>
            <person name="Zhang J."/>
            <person name="Li Y."/>
            <person name="Zhou W."/>
            <person name="Zhang B."/>
            <person name="Hu W."/>
            <person name="Eijk M."/>
            <person name="Tang J."/>
            <person name="Witsenboer H."/>
            <person name="Zhao S."/>
            <person name="Li Z."/>
            <person name="Zhang A."/>
            <person name="Wang D."/>
            <person name="Liang C."/>
        </authorList>
    </citation>
    <scope>NUCLEOTIDE SEQUENCE [LARGE SCALE GENOMIC DNA]</scope>
    <source>
        <strain evidence="1">cv. G1812</strain>
    </source>
</reference>
<dbReference type="Pfam" id="PF08284">
    <property type="entry name" value="RVP_2"/>
    <property type="match status" value="1"/>
</dbReference>
<dbReference type="Gene3D" id="2.40.70.10">
    <property type="entry name" value="Acid Proteases"/>
    <property type="match status" value="1"/>
</dbReference>
<dbReference type="InterPro" id="IPR021109">
    <property type="entry name" value="Peptidase_aspartic_dom_sf"/>
</dbReference>
<dbReference type="SUPFAM" id="SSF50630">
    <property type="entry name" value="Acid proteases"/>
    <property type="match status" value="1"/>
</dbReference>
<proteinExistence type="predicted"/>
<dbReference type="GO" id="GO:0006508">
    <property type="term" value="P:proteolysis"/>
    <property type="evidence" value="ECO:0007669"/>
    <property type="project" value="InterPro"/>
</dbReference>
<dbReference type="Proteomes" id="UP000015106">
    <property type="component" value="Chromosome 4"/>
</dbReference>
<dbReference type="PROSITE" id="PS00141">
    <property type="entry name" value="ASP_PROTEASE"/>
    <property type="match status" value="1"/>
</dbReference>
<protein>
    <recommendedName>
        <fullName evidence="3">Retrotransposon gag domain-containing protein</fullName>
    </recommendedName>
</protein>
<dbReference type="InterPro" id="IPR001969">
    <property type="entry name" value="Aspartic_peptidase_AS"/>
</dbReference>
<accession>A0A8R7U6G6</accession>
<dbReference type="EnsemblPlants" id="TuG1812G0400001349.01.T01">
    <property type="protein sequence ID" value="TuG1812G0400001349.01.T01.cds349588"/>
    <property type="gene ID" value="TuG1812G0400001349.01"/>
</dbReference>
<dbReference type="Gramene" id="TuG1812G0400001349.01.T01">
    <property type="protein sequence ID" value="TuG1812G0400001349.01.T01.cds349588"/>
    <property type="gene ID" value="TuG1812G0400001349.01"/>
</dbReference>
<dbReference type="AlphaFoldDB" id="A0A8R7U6G6"/>
<evidence type="ECO:0000313" key="2">
    <source>
        <dbReference type="Proteomes" id="UP000015106"/>
    </source>
</evidence>
<evidence type="ECO:0008006" key="3">
    <source>
        <dbReference type="Google" id="ProtNLM"/>
    </source>
</evidence>
<organism evidence="1 2">
    <name type="scientific">Triticum urartu</name>
    <name type="common">Red wild einkorn</name>
    <name type="synonym">Crithodium urartu</name>
    <dbReference type="NCBI Taxonomy" id="4572"/>
    <lineage>
        <taxon>Eukaryota</taxon>
        <taxon>Viridiplantae</taxon>
        <taxon>Streptophyta</taxon>
        <taxon>Embryophyta</taxon>
        <taxon>Tracheophyta</taxon>
        <taxon>Spermatophyta</taxon>
        <taxon>Magnoliopsida</taxon>
        <taxon>Liliopsida</taxon>
        <taxon>Poales</taxon>
        <taxon>Poaceae</taxon>
        <taxon>BOP clade</taxon>
        <taxon>Pooideae</taxon>
        <taxon>Triticodae</taxon>
        <taxon>Triticeae</taxon>
        <taxon>Triticinae</taxon>
        <taxon>Triticum</taxon>
    </lineage>
</organism>
<dbReference type="PANTHER" id="PTHR15503:SF22">
    <property type="entry name" value="TRANSPOSON TY3-I GAG POLYPROTEIN"/>
    <property type="match status" value="1"/>
</dbReference>
<dbReference type="InterPro" id="IPR032567">
    <property type="entry name" value="RTL1-rel"/>
</dbReference>
<reference evidence="2" key="1">
    <citation type="journal article" date="2013" name="Nature">
        <title>Draft genome of the wheat A-genome progenitor Triticum urartu.</title>
        <authorList>
            <person name="Ling H.Q."/>
            <person name="Zhao S."/>
            <person name="Liu D."/>
            <person name="Wang J."/>
            <person name="Sun H."/>
            <person name="Zhang C."/>
            <person name="Fan H."/>
            <person name="Li D."/>
            <person name="Dong L."/>
            <person name="Tao Y."/>
            <person name="Gao C."/>
            <person name="Wu H."/>
            <person name="Li Y."/>
            <person name="Cui Y."/>
            <person name="Guo X."/>
            <person name="Zheng S."/>
            <person name="Wang B."/>
            <person name="Yu K."/>
            <person name="Liang Q."/>
            <person name="Yang W."/>
            <person name="Lou X."/>
            <person name="Chen J."/>
            <person name="Feng M."/>
            <person name="Jian J."/>
            <person name="Zhang X."/>
            <person name="Luo G."/>
            <person name="Jiang Y."/>
            <person name="Liu J."/>
            <person name="Wang Z."/>
            <person name="Sha Y."/>
            <person name="Zhang B."/>
            <person name="Wu H."/>
            <person name="Tang D."/>
            <person name="Shen Q."/>
            <person name="Xue P."/>
            <person name="Zou S."/>
            <person name="Wang X."/>
            <person name="Liu X."/>
            <person name="Wang F."/>
            <person name="Yang Y."/>
            <person name="An X."/>
            <person name="Dong Z."/>
            <person name="Zhang K."/>
            <person name="Zhang X."/>
            <person name="Luo M.C."/>
            <person name="Dvorak J."/>
            <person name="Tong Y."/>
            <person name="Wang J."/>
            <person name="Yang H."/>
            <person name="Li Z."/>
            <person name="Wang D."/>
            <person name="Zhang A."/>
            <person name="Wang J."/>
        </authorList>
    </citation>
    <scope>NUCLEOTIDE SEQUENCE</scope>
    <source>
        <strain evidence="2">cv. G1812</strain>
    </source>
</reference>
<keyword evidence="2" id="KW-1185">Reference proteome</keyword>
<dbReference type="GO" id="GO:0004190">
    <property type="term" value="F:aspartic-type endopeptidase activity"/>
    <property type="evidence" value="ECO:0007669"/>
    <property type="project" value="InterPro"/>
</dbReference>
<evidence type="ECO:0000313" key="1">
    <source>
        <dbReference type="EnsemblPlants" id="TuG1812G0400001349.01.T01.cds349588"/>
    </source>
</evidence>
<name>A0A8R7U6G6_TRIUA</name>
<dbReference type="CDD" id="cd00303">
    <property type="entry name" value="retropepsin_like"/>
    <property type="match status" value="1"/>
</dbReference>